<dbReference type="InterPro" id="IPR001851">
    <property type="entry name" value="ABC_transp_permease"/>
</dbReference>
<dbReference type="CDD" id="cd06581">
    <property type="entry name" value="TM_PBP1_LivM_like"/>
    <property type="match status" value="1"/>
</dbReference>
<gene>
    <name evidence="7" type="ORF">ACFOPI_09655</name>
</gene>
<sequence length="342" mass="37371">MNSRQLLIRDLLVLLAFTGWALAIPGYGSEFVVSMAMTCLMYVALSSSWSLFCGTTRYLSLATSAFFGIGAYTSALLLETWPWEQVIALGALIAAAVAVVMGAAVLHLRGTYFAVLTFGMTELIRHAISYFEKSVTGTVGRVLVVVPEDRTIYLTVLLIAVLAVALSIVVRRTRFGLAMAGIGADEQRAQTLGVNTRVVKVAGFAITAAVAGAVGAAMSVRWTYIDPHTVFNPFIGFQTVLIALIGGAMTLWGPLIAAIVFSVLSETLRLQVPQLYMMSLGVLLILSVLYLPGGLASLRWQTFRDWGQASRRWWRELREDLTGETAQRKARDRLQRERSNVL</sequence>
<evidence type="ECO:0000256" key="2">
    <source>
        <dbReference type="ARBA" id="ARBA00022475"/>
    </source>
</evidence>
<dbReference type="Pfam" id="PF02653">
    <property type="entry name" value="BPD_transp_2"/>
    <property type="match status" value="1"/>
</dbReference>
<feature type="transmembrane region" description="Helical" evidence="6">
    <location>
        <begin position="275"/>
        <end position="293"/>
    </location>
</feature>
<keyword evidence="5 6" id="KW-0472">Membrane</keyword>
<dbReference type="InterPro" id="IPR043428">
    <property type="entry name" value="LivM-like"/>
</dbReference>
<feature type="transmembrane region" description="Helical" evidence="6">
    <location>
        <begin position="87"/>
        <end position="106"/>
    </location>
</feature>
<dbReference type="RefSeq" id="WP_382173333.1">
    <property type="nucleotide sequence ID" value="NZ_JBHRXX010000004.1"/>
</dbReference>
<keyword evidence="2" id="KW-1003">Cell membrane</keyword>
<keyword evidence="4 6" id="KW-1133">Transmembrane helix</keyword>
<evidence type="ECO:0000313" key="7">
    <source>
        <dbReference type="EMBL" id="MFC3683858.1"/>
    </source>
</evidence>
<proteinExistence type="predicted"/>
<feature type="transmembrane region" description="Helical" evidence="6">
    <location>
        <begin position="33"/>
        <end position="52"/>
    </location>
</feature>
<protein>
    <submittedName>
        <fullName evidence="7">Branched-chain amino acid ABC transporter permease</fullName>
    </submittedName>
</protein>
<comment type="caution">
    <text evidence="7">The sequence shown here is derived from an EMBL/GenBank/DDBJ whole genome shotgun (WGS) entry which is preliminary data.</text>
</comment>
<keyword evidence="8" id="KW-1185">Reference proteome</keyword>
<evidence type="ECO:0000256" key="3">
    <source>
        <dbReference type="ARBA" id="ARBA00022692"/>
    </source>
</evidence>
<evidence type="ECO:0000256" key="6">
    <source>
        <dbReference type="SAM" id="Phobius"/>
    </source>
</evidence>
<keyword evidence="3 6" id="KW-0812">Transmembrane</keyword>
<evidence type="ECO:0000256" key="5">
    <source>
        <dbReference type="ARBA" id="ARBA00023136"/>
    </source>
</evidence>
<accession>A0ABV7W3Q1</accession>
<evidence type="ECO:0000256" key="4">
    <source>
        <dbReference type="ARBA" id="ARBA00022989"/>
    </source>
</evidence>
<feature type="transmembrane region" description="Helical" evidence="6">
    <location>
        <begin position="151"/>
        <end position="170"/>
    </location>
</feature>
<comment type="subcellular location">
    <subcellularLocation>
        <location evidence="1">Cell membrane</location>
        <topology evidence="1">Multi-pass membrane protein</topology>
    </subcellularLocation>
</comment>
<dbReference type="PANTHER" id="PTHR30482">
    <property type="entry name" value="HIGH-AFFINITY BRANCHED-CHAIN AMINO ACID TRANSPORT SYSTEM PERMEASE"/>
    <property type="match status" value="1"/>
</dbReference>
<evidence type="ECO:0000313" key="8">
    <source>
        <dbReference type="Proteomes" id="UP001595729"/>
    </source>
</evidence>
<name>A0ABV7W3Q1_9BURK</name>
<dbReference type="EMBL" id="JBHRXX010000004">
    <property type="protein sequence ID" value="MFC3683858.1"/>
    <property type="molecule type" value="Genomic_DNA"/>
</dbReference>
<dbReference type="PANTHER" id="PTHR30482:SF10">
    <property type="entry name" value="HIGH-AFFINITY BRANCHED-CHAIN AMINO ACID TRANSPORT PROTEIN BRAE"/>
    <property type="match status" value="1"/>
</dbReference>
<feature type="transmembrane region" description="Helical" evidence="6">
    <location>
        <begin position="198"/>
        <end position="220"/>
    </location>
</feature>
<reference evidence="8" key="1">
    <citation type="journal article" date="2019" name="Int. J. Syst. Evol. Microbiol.">
        <title>The Global Catalogue of Microorganisms (GCM) 10K type strain sequencing project: providing services to taxonomists for standard genome sequencing and annotation.</title>
        <authorList>
            <consortium name="The Broad Institute Genomics Platform"/>
            <consortium name="The Broad Institute Genome Sequencing Center for Infectious Disease"/>
            <person name="Wu L."/>
            <person name="Ma J."/>
        </authorList>
    </citation>
    <scope>NUCLEOTIDE SEQUENCE [LARGE SCALE GENOMIC DNA]</scope>
    <source>
        <strain evidence="8">KCTC 42501</strain>
    </source>
</reference>
<feature type="transmembrane region" description="Helical" evidence="6">
    <location>
        <begin position="113"/>
        <end position="131"/>
    </location>
</feature>
<evidence type="ECO:0000256" key="1">
    <source>
        <dbReference type="ARBA" id="ARBA00004651"/>
    </source>
</evidence>
<feature type="transmembrane region" description="Helical" evidence="6">
    <location>
        <begin position="240"/>
        <end position="263"/>
    </location>
</feature>
<organism evidence="7 8">
    <name type="scientific">Hydrogenophaga luteola</name>
    <dbReference type="NCBI Taxonomy" id="1591122"/>
    <lineage>
        <taxon>Bacteria</taxon>
        <taxon>Pseudomonadati</taxon>
        <taxon>Pseudomonadota</taxon>
        <taxon>Betaproteobacteria</taxon>
        <taxon>Burkholderiales</taxon>
        <taxon>Comamonadaceae</taxon>
        <taxon>Hydrogenophaga</taxon>
    </lineage>
</organism>
<dbReference type="Proteomes" id="UP001595729">
    <property type="component" value="Unassembled WGS sequence"/>
</dbReference>
<feature type="transmembrane region" description="Helical" evidence="6">
    <location>
        <begin position="59"/>
        <end position="81"/>
    </location>
</feature>